<dbReference type="HOGENOM" id="CLU_1668208_0_0_6"/>
<gene>
    <name evidence="3" type="ordered locus">Swoo_0308</name>
</gene>
<dbReference type="EMBL" id="CP000961">
    <property type="protein sequence ID" value="ACA84609.1"/>
    <property type="molecule type" value="Genomic_DNA"/>
</dbReference>
<feature type="region of interest" description="Disordered" evidence="2">
    <location>
        <begin position="134"/>
        <end position="158"/>
    </location>
</feature>
<dbReference type="RefSeq" id="WP_012322958.1">
    <property type="nucleotide sequence ID" value="NC_010506.1"/>
</dbReference>
<accession>B1KNB2</accession>
<evidence type="ECO:0000313" key="4">
    <source>
        <dbReference type="Proteomes" id="UP000002168"/>
    </source>
</evidence>
<dbReference type="KEGG" id="swd:Swoo_0308"/>
<dbReference type="AlphaFoldDB" id="B1KNB2"/>
<reference evidence="3 4" key="1">
    <citation type="submission" date="2008-02" db="EMBL/GenBank/DDBJ databases">
        <title>Complete sequence of Shewanella woodyi ATCC 51908.</title>
        <authorList>
            <consortium name="US DOE Joint Genome Institute"/>
            <person name="Copeland A."/>
            <person name="Lucas S."/>
            <person name="Lapidus A."/>
            <person name="Glavina del Rio T."/>
            <person name="Dalin E."/>
            <person name="Tice H."/>
            <person name="Bruce D."/>
            <person name="Goodwin L."/>
            <person name="Pitluck S."/>
            <person name="Sims D."/>
            <person name="Brettin T."/>
            <person name="Detter J.C."/>
            <person name="Han C."/>
            <person name="Kuske C.R."/>
            <person name="Schmutz J."/>
            <person name="Larimer F."/>
            <person name="Land M."/>
            <person name="Hauser L."/>
            <person name="Kyrpides N."/>
            <person name="Lykidis A."/>
            <person name="Zhao J.-S."/>
            <person name="Richardson P."/>
        </authorList>
    </citation>
    <scope>NUCLEOTIDE SEQUENCE [LARGE SCALE GENOMIC DNA]</scope>
    <source>
        <strain evidence="4">ATCC 51908 / MS32</strain>
    </source>
</reference>
<feature type="compositionally biased region" description="Basic and acidic residues" evidence="2">
    <location>
        <begin position="137"/>
        <end position="158"/>
    </location>
</feature>
<evidence type="ECO:0000313" key="3">
    <source>
        <dbReference type="EMBL" id="ACA84609.1"/>
    </source>
</evidence>
<proteinExistence type="predicted"/>
<evidence type="ECO:0000256" key="1">
    <source>
        <dbReference type="SAM" id="Coils"/>
    </source>
</evidence>
<keyword evidence="4" id="KW-1185">Reference proteome</keyword>
<organism evidence="3 4">
    <name type="scientific">Shewanella woodyi (strain ATCC 51908 / MS32)</name>
    <dbReference type="NCBI Taxonomy" id="392500"/>
    <lineage>
        <taxon>Bacteria</taxon>
        <taxon>Pseudomonadati</taxon>
        <taxon>Pseudomonadota</taxon>
        <taxon>Gammaproteobacteria</taxon>
        <taxon>Alteromonadales</taxon>
        <taxon>Shewanellaceae</taxon>
        <taxon>Shewanella</taxon>
    </lineage>
</organism>
<dbReference type="eggNOG" id="ENOG5033YKJ">
    <property type="taxonomic scope" value="Bacteria"/>
</dbReference>
<dbReference type="Proteomes" id="UP000002168">
    <property type="component" value="Chromosome"/>
</dbReference>
<keyword evidence="1" id="KW-0175">Coiled coil</keyword>
<protein>
    <submittedName>
        <fullName evidence="3">Uncharacterized protein</fullName>
    </submittedName>
</protein>
<evidence type="ECO:0000256" key="2">
    <source>
        <dbReference type="SAM" id="MobiDB-lite"/>
    </source>
</evidence>
<name>B1KNB2_SHEWM</name>
<sequence>MATSQEQWTQAFEILEHFERKLIEPKEFNWTYFKETTGVSKATLWRNENFRSEHARISKLIKKYKEKNADYDLEQSILSVKDHEILELKKQIFELEKKLGRERERLAYAAIIARQSNIDPNRFMEESPLLKAQANAKKNEINTPKIDDKALDRFRKKQ</sequence>
<feature type="coiled-coil region" evidence="1">
    <location>
        <begin position="47"/>
        <end position="105"/>
    </location>
</feature>
<dbReference type="STRING" id="392500.Swoo_0308"/>